<feature type="transmembrane region" description="Helical" evidence="7">
    <location>
        <begin position="471"/>
        <end position="492"/>
    </location>
</feature>
<protein>
    <submittedName>
        <fullName evidence="10">Peptide/nickel transport system permease protein</fullName>
    </submittedName>
</protein>
<dbReference type="SUPFAM" id="SSF161098">
    <property type="entry name" value="MetI-like"/>
    <property type="match status" value="1"/>
</dbReference>
<evidence type="ECO:0000313" key="11">
    <source>
        <dbReference type="Proteomes" id="UP000703038"/>
    </source>
</evidence>
<name>A0ABS2KPJ3_9NOCA</name>
<dbReference type="InterPro" id="IPR035906">
    <property type="entry name" value="MetI-like_sf"/>
</dbReference>
<feature type="transmembrane region" description="Helical" evidence="7">
    <location>
        <begin position="391"/>
        <end position="412"/>
    </location>
</feature>
<evidence type="ECO:0000313" key="10">
    <source>
        <dbReference type="EMBL" id="MBM7413894.1"/>
    </source>
</evidence>
<evidence type="ECO:0000256" key="2">
    <source>
        <dbReference type="ARBA" id="ARBA00022448"/>
    </source>
</evidence>
<accession>A0ABS2KPJ3</accession>
<keyword evidence="5 7" id="KW-1133">Transmembrane helix</keyword>
<evidence type="ECO:0000256" key="6">
    <source>
        <dbReference type="ARBA" id="ARBA00023136"/>
    </source>
</evidence>
<feature type="transmembrane region" description="Helical" evidence="7">
    <location>
        <begin position="178"/>
        <end position="198"/>
    </location>
</feature>
<feature type="transmembrane region" description="Helical" evidence="7">
    <location>
        <begin position="282"/>
        <end position="304"/>
    </location>
</feature>
<dbReference type="PROSITE" id="PS50928">
    <property type="entry name" value="ABC_TM1"/>
    <property type="match status" value="1"/>
</dbReference>
<comment type="similarity">
    <text evidence="7">Belongs to the binding-protein-dependent transport system permease family.</text>
</comment>
<evidence type="ECO:0000256" key="7">
    <source>
        <dbReference type="RuleBase" id="RU363032"/>
    </source>
</evidence>
<feature type="transmembrane region" description="Helical" evidence="7">
    <location>
        <begin position="504"/>
        <end position="522"/>
    </location>
</feature>
<sequence>MTSGRVLVSASRLLSVLGVIVVVALLPWLSGRDPALSILRARSADQEPTPAALAAIRADLGLDAGPITLLRQWFGRVLRGDLGTSWNTGRPVLPGALDALAVSTTLMGFALAVACAVATVIVAPALRAGLRGRPSRSSGVGASVLTSVPEFLLASVAVIVGSVWLSLPSYGWTGPTSAILPALALGLPAGGLLGRLLADAVSVSFTEAWVTTWTAADVDRGTLARAVLRRAASSLTSQMALVMVGLLGGAVAVERVFAIPGIGRSMLGNAQSQDLPALQTDILLLMGVSVLIGVAAQAARRALLGRSVHDRAVPVPTARVAAGRFPFVVPAVAASALGIMVLVGLPRDPFATTRGKFLPPSLAHPFGTDASGRDVLARVAHGAAHTVTVSATVALGCVLVGLVLGSAARVFTGPIEVTNAAPPVIAGVIVASVVGPGAAAAAVAVLSVSWAPLAAHTAALSAEVAARPYVAVLPTLGAGRLRVLFGSVLPAVGPAVLRHGVLRLPGIALALAALGFLGLGPQPPSPDWGLVLADGVSTVERAPWVALAPLASLVLLAVTAVSLSSAVRSRRGRRPTADPAAQADRPTALSAC</sequence>
<organism evidence="10 11">
    <name type="scientific">Rhodococcoides corynebacterioides</name>
    <dbReference type="NCBI Taxonomy" id="53972"/>
    <lineage>
        <taxon>Bacteria</taxon>
        <taxon>Bacillati</taxon>
        <taxon>Actinomycetota</taxon>
        <taxon>Actinomycetes</taxon>
        <taxon>Mycobacteriales</taxon>
        <taxon>Nocardiaceae</taxon>
        <taxon>Rhodococcoides</taxon>
    </lineage>
</organism>
<evidence type="ECO:0000256" key="8">
    <source>
        <dbReference type="SAM" id="MobiDB-lite"/>
    </source>
</evidence>
<gene>
    <name evidence="10" type="ORF">JOE42_000627</name>
</gene>
<dbReference type="PANTHER" id="PTHR43386:SF1">
    <property type="entry name" value="D,D-DIPEPTIDE TRANSPORT SYSTEM PERMEASE PROTEIN DDPC-RELATED"/>
    <property type="match status" value="1"/>
</dbReference>
<dbReference type="Proteomes" id="UP000703038">
    <property type="component" value="Unassembled WGS sequence"/>
</dbReference>
<feature type="region of interest" description="Disordered" evidence="8">
    <location>
        <begin position="569"/>
        <end position="592"/>
    </location>
</feature>
<feature type="transmembrane region" description="Helical" evidence="7">
    <location>
        <begin position="424"/>
        <end position="451"/>
    </location>
</feature>
<dbReference type="PANTHER" id="PTHR43386">
    <property type="entry name" value="OLIGOPEPTIDE TRANSPORT SYSTEM PERMEASE PROTEIN APPC"/>
    <property type="match status" value="1"/>
</dbReference>
<evidence type="ECO:0000256" key="5">
    <source>
        <dbReference type="ARBA" id="ARBA00022989"/>
    </source>
</evidence>
<feature type="transmembrane region" description="Helical" evidence="7">
    <location>
        <begin position="12"/>
        <end position="30"/>
    </location>
</feature>
<keyword evidence="2 7" id="KW-0813">Transport</keyword>
<feature type="transmembrane region" description="Helical" evidence="7">
    <location>
        <begin position="106"/>
        <end position="130"/>
    </location>
</feature>
<dbReference type="InterPro" id="IPR050366">
    <property type="entry name" value="BP-dependent_transpt_permease"/>
</dbReference>
<dbReference type="Pfam" id="PF00528">
    <property type="entry name" value="BPD_transp_1"/>
    <property type="match status" value="2"/>
</dbReference>
<reference evidence="10 11" key="1">
    <citation type="submission" date="2021-01" db="EMBL/GenBank/DDBJ databases">
        <title>Genomics of switchgrass bacterial isolates.</title>
        <authorList>
            <person name="Shade A."/>
        </authorList>
    </citation>
    <scope>NUCLEOTIDE SEQUENCE [LARGE SCALE GENOMIC DNA]</scope>
    <source>
        <strain evidence="10 11">PvP111</strain>
    </source>
</reference>
<evidence type="ECO:0000256" key="1">
    <source>
        <dbReference type="ARBA" id="ARBA00004651"/>
    </source>
</evidence>
<keyword evidence="4 7" id="KW-0812">Transmembrane</keyword>
<feature type="transmembrane region" description="Helical" evidence="7">
    <location>
        <begin position="325"/>
        <end position="345"/>
    </location>
</feature>
<dbReference type="InterPro" id="IPR000515">
    <property type="entry name" value="MetI-like"/>
</dbReference>
<feature type="transmembrane region" description="Helical" evidence="7">
    <location>
        <begin position="542"/>
        <end position="564"/>
    </location>
</feature>
<feature type="domain" description="ABC transmembrane type-1" evidence="9">
    <location>
        <begin position="379"/>
        <end position="565"/>
    </location>
</feature>
<comment type="subcellular location">
    <subcellularLocation>
        <location evidence="1 7">Cell membrane</location>
        <topology evidence="1 7">Multi-pass membrane protein</topology>
    </subcellularLocation>
</comment>
<comment type="caution">
    <text evidence="10">The sequence shown here is derived from an EMBL/GenBank/DDBJ whole genome shotgun (WGS) entry which is preliminary data.</text>
</comment>
<evidence type="ECO:0000259" key="9">
    <source>
        <dbReference type="PROSITE" id="PS50928"/>
    </source>
</evidence>
<proteinExistence type="inferred from homology"/>
<evidence type="ECO:0000256" key="4">
    <source>
        <dbReference type="ARBA" id="ARBA00022692"/>
    </source>
</evidence>
<evidence type="ECO:0000256" key="3">
    <source>
        <dbReference type="ARBA" id="ARBA00022475"/>
    </source>
</evidence>
<keyword evidence="11" id="KW-1185">Reference proteome</keyword>
<dbReference type="EMBL" id="JAFBBK010000001">
    <property type="protein sequence ID" value="MBM7413894.1"/>
    <property type="molecule type" value="Genomic_DNA"/>
</dbReference>
<dbReference type="RefSeq" id="WP_204866628.1">
    <property type="nucleotide sequence ID" value="NZ_JAFBBK010000001.1"/>
</dbReference>
<feature type="transmembrane region" description="Helical" evidence="7">
    <location>
        <begin position="239"/>
        <end position="262"/>
    </location>
</feature>
<keyword evidence="6 7" id="KW-0472">Membrane</keyword>
<keyword evidence="3" id="KW-1003">Cell membrane</keyword>